<organism evidence="1 2">
    <name type="scientific">Ameca splendens</name>
    <dbReference type="NCBI Taxonomy" id="208324"/>
    <lineage>
        <taxon>Eukaryota</taxon>
        <taxon>Metazoa</taxon>
        <taxon>Chordata</taxon>
        <taxon>Craniata</taxon>
        <taxon>Vertebrata</taxon>
        <taxon>Euteleostomi</taxon>
        <taxon>Actinopterygii</taxon>
        <taxon>Neopterygii</taxon>
        <taxon>Teleostei</taxon>
        <taxon>Neoteleostei</taxon>
        <taxon>Acanthomorphata</taxon>
        <taxon>Ovalentaria</taxon>
        <taxon>Atherinomorphae</taxon>
        <taxon>Cyprinodontiformes</taxon>
        <taxon>Goodeidae</taxon>
        <taxon>Ameca</taxon>
    </lineage>
</organism>
<gene>
    <name evidence="1" type="ORF">AMECASPLE_025774</name>
</gene>
<proteinExistence type="predicted"/>
<evidence type="ECO:0000313" key="2">
    <source>
        <dbReference type="Proteomes" id="UP001469553"/>
    </source>
</evidence>
<dbReference type="Proteomes" id="UP001469553">
    <property type="component" value="Unassembled WGS sequence"/>
</dbReference>
<name>A0ABV1A0A7_9TELE</name>
<keyword evidence="2" id="KW-1185">Reference proteome</keyword>
<protein>
    <submittedName>
        <fullName evidence="1">Uncharacterized protein</fullName>
    </submittedName>
</protein>
<accession>A0ABV1A0A7</accession>
<sequence length="132" mass="15026">MLVVHLYFVLCFGSSSSLFSVQIVSFPWFLVLGTLPPLFCIPQRLVKLGGVRIELWEYFSSTGFGMLARIDEKTDGTKYKVLHTVTAKRPIVNVGTTQVERQLEMHSTNPIFKRKQEEGIVKKKLQEIPLVV</sequence>
<comment type="caution">
    <text evidence="1">The sequence shown here is derived from an EMBL/GenBank/DDBJ whole genome shotgun (WGS) entry which is preliminary data.</text>
</comment>
<evidence type="ECO:0000313" key="1">
    <source>
        <dbReference type="EMBL" id="MEQ2311937.1"/>
    </source>
</evidence>
<dbReference type="EMBL" id="JAHRIP010077807">
    <property type="protein sequence ID" value="MEQ2311937.1"/>
    <property type="molecule type" value="Genomic_DNA"/>
</dbReference>
<reference evidence="1 2" key="1">
    <citation type="submission" date="2021-06" db="EMBL/GenBank/DDBJ databases">
        <authorList>
            <person name="Palmer J.M."/>
        </authorList>
    </citation>
    <scope>NUCLEOTIDE SEQUENCE [LARGE SCALE GENOMIC DNA]</scope>
    <source>
        <strain evidence="1 2">AS_MEX2019</strain>
        <tissue evidence="1">Muscle</tissue>
    </source>
</reference>